<organism evidence="2 3">
    <name type="scientific">Sellimonas caecigallum</name>
    <dbReference type="NCBI Taxonomy" id="2592333"/>
    <lineage>
        <taxon>Bacteria</taxon>
        <taxon>Bacillati</taxon>
        <taxon>Bacillota</taxon>
        <taxon>Clostridia</taxon>
        <taxon>Lachnospirales</taxon>
        <taxon>Lachnospiraceae</taxon>
        <taxon>Sellimonas</taxon>
    </lineage>
</organism>
<sequence>MKKKEIGQIRKIWGDRLSCLVFLMSGACGILSMFALSENIRCSLAVSITAAAAAAVFFSFLYKRKKRTMLAGSAMFLAGFLCAAIVFRKVLFPQYEHLRECIGGIAQGEKDVTAAVVSFCLFAIFLLFVLEVRQTNRWILCLVSNLLLLSAPFLGLRPGVPSVLLLGCFQLVFWGVHMPKKQTREEDEKQRVKGEIRSLLWKGMAAVLLISMIFTQFGSGWMYDAAYKAEGSIQKAFKRISGTADRPSDGTINRGNLYPAGTKQLDLWVSHRPNETISAMYYFMNLVMQWERSEDNSRYLSIHYMGDPFSEWYVPYFSMPYHQDWDEMKKGFTFTYMEQADIETDWDQITQFQQYKIYYEQLQDEYAAIAKETYTEVPEKQIPRLAEFCSSHPKEGVEEITAFILDTLNESASYTRTPGMSPFNRDPVEYFLFDSREGYCQHFVRCGFNVSNVWNSGQICSRIRSFSFRFYGK</sequence>
<evidence type="ECO:0000313" key="2">
    <source>
        <dbReference type="EMBL" id="MBY0757665.1"/>
    </source>
</evidence>
<feature type="transmembrane region" description="Helical" evidence="1">
    <location>
        <begin position="137"/>
        <end position="154"/>
    </location>
</feature>
<proteinExistence type="predicted"/>
<reference evidence="2 3" key="1">
    <citation type="journal article" date="2020" name="New Microbes New Infect">
        <title>Sellimonas caecigallum sp. nov., description and genome sequence of a new member of the Sellimonas genus isolated from the cecum of feral chicken.</title>
        <authorList>
            <person name="Wongkuna S."/>
            <person name="Ghimire S."/>
            <person name="Antony L."/>
            <person name="Chankhamhaengdecha S."/>
            <person name="Janvilisri T."/>
            <person name="Scaria J."/>
        </authorList>
    </citation>
    <scope>NUCLEOTIDE SEQUENCE [LARGE SCALE GENOMIC DNA]</scope>
    <source>
        <strain evidence="2 3">SW451</strain>
    </source>
</reference>
<protein>
    <recommendedName>
        <fullName evidence="4">Protein-glutamine gamma-glutamyltransferase TgpA N-terminal domain-containing protein</fullName>
    </recommendedName>
</protein>
<feature type="transmembrane region" description="Helical" evidence="1">
    <location>
        <begin position="199"/>
        <end position="223"/>
    </location>
</feature>
<evidence type="ECO:0000313" key="3">
    <source>
        <dbReference type="Proteomes" id="UP000779049"/>
    </source>
</evidence>
<feature type="transmembrane region" description="Helical" evidence="1">
    <location>
        <begin position="20"/>
        <end position="37"/>
    </location>
</feature>
<keyword evidence="1" id="KW-0812">Transmembrane</keyword>
<evidence type="ECO:0008006" key="4">
    <source>
        <dbReference type="Google" id="ProtNLM"/>
    </source>
</evidence>
<feature type="transmembrane region" description="Helical" evidence="1">
    <location>
        <begin position="160"/>
        <end position="178"/>
    </location>
</feature>
<dbReference type="InterPro" id="IPR038765">
    <property type="entry name" value="Papain-like_cys_pep_sf"/>
</dbReference>
<dbReference type="EMBL" id="VIRV01000001">
    <property type="protein sequence ID" value="MBY0757665.1"/>
    <property type="molecule type" value="Genomic_DNA"/>
</dbReference>
<name>A0ABS7L3R0_9FIRM</name>
<dbReference type="PROSITE" id="PS51257">
    <property type="entry name" value="PROKAR_LIPOPROTEIN"/>
    <property type="match status" value="1"/>
</dbReference>
<keyword evidence="3" id="KW-1185">Reference proteome</keyword>
<feature type="transmembrane region" description="Helical" evidence="1">
    <location>
        <begin position="74"/>
        <end position="92"/>
    </location>
</feature>
<accession>A0ABS7L3R0</accession>
<dbReference type="Proteomes" id="UP000779049">
    <property type="component" value="Unassembled WGS sequence"/>
</dbReference>
<gene>
    <name evidence="2" type="ORF">FLB61_00860</name>
</gene>
<keyword evidence="1" id="KW-0472">Membrane</keyword>
<feature type="transmembrane region" description="Helical" evidence="1">
    <location>
        <begin position="43"/>
        <end position="62"/>
    </location>
</feature>
<dbReference type="SUPFAM" id="SSF54001">
    <property type="entry name" value="Cysteine proteinases"/>
    <property type="match status" value="1"/>
</dbReference>
<dbReference type="RefSeq" id="WP_087212766.1">
    <property type="nucleotide sequence ID" value="NZ_CP173660.1"/>
</dbReference>
<evidence type="ECO:0000256" key="1">
    <source>
        <dbReference type="SAM" id="Phobius"/>
    </source>
</evidence>
<comment type="caution">
    <text evidence="2">The sequence shown here is derived from an EMBL/GenBank/DDBJ whole genome shotgun (WGS) entry which is preliminary data.</text>
</comment>
<feature type="transmembrane region" description="Helical" evidence="1">
    <location>
        <begin position="112"/>
        <end position="130"/>
    </location>
</feature>
<keyword evidence="1" id="KW-1133">Transmembrane helix</keyword>